<accession>A0A538TV70</accession>
<dbReference type="GO" id="GO:0016020">
    <property type="term" value="C:membrane"/>
    <property type="evidence" value="ECO:0007669"/>
    <property type="project" value="GOC"/>
</dbReference>
<dbReference type="InterPro" id="IPR039528">
    <property type="entry name" value="DPM1-like"/>
</dbReference>
<dbReference type="GO" id="GO:0004582">
    <property type="term" value="F:dolichyl-phosphate beta-D-mannosyltransferase activity"/>
    <property type="evidence" value="ECO:0007669"/>
    <property type="project" value="InterPro"/>
</dbReference>
<evidence type="ECO:0000256" key="3">
    <source>
        <dbReference type="ARBA" id="ARBA00022679"/>
    </source>
</evidence>
<dbReference type="EMBL" id="VBOY01000038">
    <property type="protein sequence ID" value="TMQ67501.1"/>
    <property type="molecule type" value="Genomic_DNA"/>
</dbReference>
<feature type="domain" description="Glycosyltransferase 2-like" evidence="4">
    <location>
        <begin position="5"/>
        <end position="170"/>
    </location>
</feature>
<protein>
    <submittedName>
        <fullName evidence="5">Polyprenol monophosphomannose synthase</fullName>
    </submittedName>
</protein>
<organism evidence="5 6">
    <name type="scientific">Eiseniibacteriota bacterium</name>
    <dbReference type="NCBI Taxonomy" id="2212470"/>
    <lineage>
        <taxon>Bacteria</taxon>
        <taxon>Candidatus Eiseniibacteriota</taxon>
    </lineage>
</organism>
<dbReference type="InterPro" id="IPR001173">
    <property type="entry name" value="Glyco_trans_2-like"/>
</dbReference>
<dbReference type="AlphaFoldDB" id="A0A538TV70"/>
<dbReference type="PANTHER" id="PTHR43398">
    <property type="entry name" value="DOLICHOL-PHOSPHATE MANNOSYLTRANSFERASE SUBUNIT 1"/>
    <property type="match status" value="1"/>
</dbReference>
<dbReference type="CDD" id="cd06442">
    <property type="entry name" value="DPM1_like"/>
    <property type="match status" value="1"/>
</dbReference>
<dbReference type="GO" id="GO:0009247">
    <property type="term" value="P:glycolipid biosynthetic process"/>
    <property type="evidence" value="ECO:0007669"/>
    <property type="project" value="TreeGrafter"/>
</dbReference>
<keyword evidence="3" id="KW-0808">Transferase</keyword>
<comment type="caution">
    <text evidence="5">The sequence shown here is derived from an EMBL/GenBank/DDBJ whole genome shotgun (WGS) entry which is preliminary data.</text>
</comment>
<evidence type="ECO:0000259" key="4">
    <source>
        <dbReference type="Pfam" id="PF00535"/>
    </source>
</evidence>
<evidence type="ECO:0000313" key="6">
    <source>
        <dbReference type="Proteomes" id="UP000316609"/>
    </source>
</evidence>
<evidence type="ECO:0000256" key="1">
    <source>
        <dbReference type="ARBA" id="ARBA00006739"/>
    </source>
</evidence>
<dbReference type="Pfam" id="PF00535">
    <property type="entry name" value="Glycos_transf_2"/>
    <property type="match status" value="1"/>
</dbReference>
<gene>
    <name evidence="5" type="ORF">E6K78_04700</name>
</gene>
<keyword evidence="2" id="KW-0328">Glycosyltransferase</keyword>
<reference evidence="5 6" key="1">
    <citation type="journal article" date="2019" name="Nat. Microbiol.">
        <title>Mediterranean grassland soil C-N compound turnover is dependent on rainfall and depth, and is mediated by genomically divergent microorganisms.</title>
        <authorList>
            <person name="Diamond S."/>
            <person name="Andeer P.F."/>
            <person name="Li Z."/>
            <person name="Crits-Christoph A."/>
            <person name="Burstein D."/>
            <person name="Anantharaman K."/>
            <person name="Lane K.R."/>
            <person name="Thomas B.C."/>
            <person name="Pan C."/>
            <person name="Northen T.R."/>
            <person name="Banfield J.F."/>
        </authorList>
    </citation>
    <scope>NUCLEOTIDE SEQUENCE [LARGE SCALE GENOMIC DNA]</scope>
    <source>
        <strain evidence="5">WS_8</strain>
    </source>
</reference>
<dbReference type="PANTHER" id="PTHR43398:SF1">
    <property type="entry name" value="DOLICHOL-PHOSPHATE MANNOSYLTRANSFERASE SUBUNIT 1"/>
    <property type="match status" value="1"/>
</dbReference>
<dbReference type="SUPFAM" id="SSF53448">
    <property type="entry name" value="Nucleotide-diphospho-sugar transferases"/>
    <property type="match status" value="1"/>
</dbReference>
<dbReference type="Proteomes" id="UP000316609">
    <property type="component" value="Unassembled WGS sequence"/>
</dbReference>
<dbReference type="Gene3D" id="3.90.550.10">
    <property type="entry name" value="Spore Coat Polysaccharide Biosynthesis Protein SpsA, Chain A"/>
    <property type="match status" value="1"/>
</dbReference>
<name>A0A538TV70_UNCEI</name>
<dbReference type="InterPro" id="IPR029044">
    <property type="entry name" value="Nucleotide-diphossugar_trans"/>
</dbReference>
<sequence length="239" mass="27329">MEKLVIIPTYDERDNIGRLLDGLLELPHGLEVLVVDDNSPDGTAEVVAERMASDPRVHLLKRPGKQGLGSAYRDGFRYALERGAEYIFEMDADFSHDPAAIPDFLEAAKTNDLVLGSRYLNGGVTVVNWPLSRLILSYCANAYTRWVTGLPVHDATGGFKCFRRRALEAIRLDRVRSDGYAFQIEMSFKCWRRGFRIREIPILFVDRRAGTSKMSRRIVWEAAWMVWQLRFADLFGRVE</sequence>
<evidence type="ECO:0000313" key="5">
    <source>
        <dbReference type="EMBL" id="TMQ67501.1"/>
    </source>
</evidence>
<evidence type="ECO:0000256" key="2">
    <source>
        <dbReference type="ARBA" id="ARBA00022676"/>
    </source>
</evidence>
<comment type="similarity">
    <text evidence="1">Belongs to the glycosyltransferase 2 family.</text>
</comment>
<proteinExistence type="inferred from homology"/>
<dbReference type="FunFam" id="3.90.550.10:FF:000122">
    <property type="entry name" value="Dolichol-phosphate mannosyltransferase subunit 1"/>
    <property type="match status" value="1"/>
</dbReference>